<dbReference type="EMBL" id="MZXW01000019">
    <property type="protein sequence ID" value="RXT46598.1"/>
    <property type="molecule type" value="Genomic_DNA"/>
</dbReference>
<sequence>MVDHLDGRALSAPADERLHPLALAQPSLIGRLNLKASDARDKARNMPLGEERAEAMQQAVILKNAAEMLRHLGGRGN</sequence>
<proteinExistence type="predicted"/>
<dbReference type="Proteomes" id="UP000290819">
    <property type="component" value="Unassembled WGS sequence"/>
</dbReference>
<dbReference type="AlphaFoldDB" id="A0A4Q1V525"/>
<protein>
    <submittedName>
        <fullName evidence="1">Uncharacterized protein</fullName>
    </submittedName>
</protein>
<comment type="caution">
    <text evidence="1">The sequence shown here is derived from an EMBL/GenBank/DDBJ whole genome shotgun (WGS) entry which is preliminary data.</text>
</comment>
<evidence type="ECO:0000313" key="2">
    <source>
        <dbReference type="Proteomes" id="UP000290819"/>
    </source>
</evidence>
<accession>A0A4Q1V525</accession>
<dbReference type="OrthoDB" id="8243291at2"/>
<organism evidence="1 2">
    <name type="scientific">Bradyrhizobium betae</name>
    <dbReference type="NCBI Taxonomy" id="244734"/>
    <lineage>
        <taxon>Bacteria</taxon>
        <taxon>Pseudomonadati</taxon>
        <taxon>Pseudomonadota</taxon>
        <taxon>Alphaproteobacteria</taxon>
        <taxon>Hyphomicrobiales</taxon>
        <taxon>Nitrobacteraceae</taxon>
        <taxon>Bradyrhizobium</taxon>
    </lineage>
</organism>
<dbReference type="RefSeq" id="WP_129271502.1">
    <property type="nucleotide sequence ID" value="NZ_MZXW01000019.1"/>
</dbReference>
<name>A0A4Q1V525_9BRAD</name>
<evidence type="ECO:0000313" key="1">
    <source>
        <dbReference type="EMBL" id="RXT46598.1"/>
    </source>
</evidence>
<gene>
    <name evidence="1" type="ORF">B5V03_16855</name>
</gene>
<reference evidence="1 2" key="1">
    <citation type="submission" date="2017-03" db="EMBL/GenBank/DDBJ databases">
        <authorList>
            <person name="Safronova V.I."/>
            <person name="Sazanova A.L."/>
            <person name="Chirak E.R."/>
        </authorList>
    </citation>
    <scope>NUCLEOTIDE SEQUENCE [LARGE SCALE GENOMIC DNA]</scope>
    <source>
        <strain evidence="1 2">Opo-243</strain>
    </source>
</reference>
<keyword evidence="2" id="KW-1185">Reference proteome</keyword>